<dbReference type="PATRIC" id="fig|1125725.3.peg.1913"/>
<keyword evidence="4" id="KW-1185">Reference proteome</keyword>
<evidence type="ECO:0000313" key="2">
    <source>
        <dbReference type="EMBL" id="ERK03420.1"/>
    </source>
</evidence>
<organism evidence="1 3">
    <name type="scientific">Treponema socranskii subsp. socranskii VPI DR56BR1116 = ATCC 35536</name>
    <dbReference type="NCBI Taxonomy" id="1125725"/>
    <lineage>
        <taxon>Bacteria</taxon>
        <taxon>Pseudomonadati</taxon>
        <taxon>Spirochaetota</taxon>
        <taxon>Spirochaetia</taxon>
        <taxon>Spirochaetales</taxon>
        <taxon>Treponemataceae</taxon>
        <taxon>Treponema</taxon>
    </lineage>
</organism>
<dbReference type="STRING" id="1125725.HMPREF1325_0475"/>
<dbReference type="Proteomes" id="UP000016646">
    <property type="component" value="Unassembled WGS sequence"/>
</dbReference>
<reference evidence="3 4" key="1">
    <citation type="submission" date="2013-08" db="EMBL/GenBank/DDBJ databases">
        <authorList>
            <person name="Durkin A.S."/>
            <person name="Haft D.R."/>
            <person name="McCorrison J."/>
            <person name="Torralba M."/>
            <person name="Gillis M."/>
            <person name="Haft D.H."/>
            <person name="Methe B."/>
            <person name="Sutton G."/>
            <person name="Nelson K.E."/>
        </authorList>
    </citation>
    <scope>NUCLEOTIDE SEQUENCE [LARGE SCALE GENOMIC DNA]</scope>
    <source>
        <strain evidence="2 4">ATCC 35536</strain>
        <strain evidence="1 3">VPI DR56BR1116</strain>
    </source>
</reference>
<name>U2MP29_TRESO</name>
<comment type="caution">
    <text evidence="1">The sequence shown here is derived from an EMBL/GenBank/DDBJ whole genome shotgun (WGS) entry which is preliminary data.</text>
</comment>
<evidence type="ECO:0000313" key="4">
    <source>
        <dbReference type="Proteomes" id="UP000016646"/>
    </source>
</evidence>
<dbReference type="EMBL" id="AVQI01000033">
    <property type="protein sequence ID" value="ERK03420.1"/>
    <property type="molecule type" value="Genomic_DNA"/>
</dbReference>
<dbReference type="AlphaFoldDB" id="U2MP29"/>
<protein>
    <submittedName>
        <fullName evidence="1">Uncharacterized protein</fullName>
    </submittedName>
</protein>
<dbReference type="Proteomes" id="UP000016412">
    <property type="component" value="Unassembled WGS sequence"/>
</dbReference>
<sequence length="47" mass="5561">MSYRIFIYVDRFVKLSTFFRKKTNFFAAAAAIVRISASVQKNLNRNR</sequence>
<gene>
    <name evidence="2" type="ORF">HMPREF0860_2060</name>
    <name evidence="1" type="ORF">HMPREF1325_0475</name>
</gene>
<evidence type="ECO:0000313" key="3">
    <source>
        <dbReference type="Proteomes" id="UP000016412"/>
    </source>
</evidence>
<proteinExistence type="predicted"/>
<dbReference type="EMBL" id="AUZJ01000048">
    <property type="protein sequence ID" value="ERF60115.1"/>
    <property type="molecule type" value="Genomic_DNA"/>
</dbReference>
<evidence type="ECO:0000313" key="1">
    <source>
        <dbReference type="EMBL" id="ERF60115.1"/>
    </source>
</evidence>
<accession>U2MP29</accession>